<feature type="compositionally biased region" description="Low complexity" evidence="1">
    <location>
        <begin position="12"/>
        <end position="24"/>
    </location>
</feature>
<name>A0A0N0NM18_9EURO</name>
<gene>
    <name evidence="2" type="ORF">AB675_3250</name>
</gene>
<dbReference type="Proteomes" id="UP000038010">
    <property type="component" value="Unassembled WGS sequence"/>
</dbReference>
<feature type="compositionally biased region" description="Basic and acidic residues" evidence="1">
    <location>
        <begin position="74"/>
        <end position="87"/>
    </location>
</feature>
<dbReference type="RefSeq" id="XP_017999652.1">
    <property type="nucleotide sequence ID" value="XM_018143283.1"/>
</dbReference>
<evidence type="ECO:0000313" key="3">
    <source>
        <dbReference type="Proteomes" id="UP000038010"/>
    </source>
</evidence>
<keyword evidence="3" id="KW-1185">Reference proteome</keyword>
<dbReference type="GeneID" id="28735163"/>
<organism evidence="2 3">
    <name type="scientific">Cyphellophora attinorum</name>
    <dbReference type="NCBI Taxonomy" id="1664694"/>
    <lineage>
        <taxon>Eukaryota</taxon>
        <taxon>Fungi</taxon>
        <taxon>Dikarya</taxon>
        <taxon>Ascomycota</taxon>
        <taxon>Pezizomycotina</taxon>
        <taxon>Eurotiomycetes</taxon>
        <taxon>Chaetothyriomycetidae</taxon>
        <taxon>Chaetothyriales</taxon>
        <taxon>Cyphellophoraceae</taxon>
        <taxon>Cyphellophora</taxon>
    </lineage>
</organism>
<accession>A0A0N0NM18</accession>
<evidence type="ECO:0000313" key="2">
    <source>
        <dbReference type="EMBL" id="KPI39689.1"/>
    </source>
</evidence>
<sequence>MFMKQYNYKPRSNSTSSQGSQSGSPPKEESKPATQKPASVSEAAGAVSAGIAGRRRSSAAGAEKFAGLNAYKRNSQDEKRAGYHEQKVGGGGILGGMWHDFTKK</sequence>
<dbReference type="EMBL" id="LFJN01000014">
    <property type="protein sequence ID" value="KPI39689.1"/>
    <property type="molecule type" value="Genomic_DNA"/>
</dbReference>
<feature type="compositionally biased region" description="Low complexity" evidence="1">
    <location>
        <begin position="38"/>
        <end position="63"/>
    </location>
</feature>
<dbReference type="AlphaFoldDB" id="A0A0N0NM18"/>
<reference evidence="2 3" key="1">
    <citation type="submission" date="2015-06" db="EMBL/GenBank/DDBJ databases">
        <title>Draft genome of the ant-associated black yeast Phialophora attae CBS 131958.</title>
        <authorList>
            <person name="Moreno L.F."/>
            <person name="Stielow B.J."/>
            <person name="de Hoog S."/>
            <person name="Vicente V.A."/>
            <person name="Weiss V.A."/>
            <person name="de Vries M."/>
            <person name="Cruz L.M."/>
            <person name="Souza E.M."/>
        </authorList>
    </citation>
    <scope>NUCLEOTIDE SEQUENCE [LARGE SCALE GENOMIC DNA]</scope>
    <source>
        <strain evidence="2 3">CBS 131958</strain>
    </source>
</reference>
<protein>
    <submittedName>
        <fullName evidence="2">Uncharacterized protein</fullName>
    </submittedName>
</protein>
<dbReference type="OrthoDB" id="4158609at2759"/>
<feature type="region of interest" description="Disordered" evidence="1">
    <location>
        <begin position="1"/>
        <end position="104"/>
    </location>
</feature>
<comment type="caution">
    <text evidence="2">The sequence shown here is derived from an EMBL/GenBank/DDBJ whole genome shotgun (WGS) entry which is preliminary data.</text>
</comment>
<evidence type="ECO:0000256" key="1">
    <source>
        <dbReference type="SAM" id="MobiDB-lite"/>
    </source>
</evidence>
<proteinExistence type="predicted"/>
<dbReference type="VEuPathDB" id="FungiDB:AB675_3250"/>